<feature type="transmembrane region" description="Helical" evidence="1">
    <location>
        <begin position="309"/>
        <end position="329"/>
    </location>
</feature>
<keyword evidence="1" id="KW-1133">Transmembrane helix</keyword>
<evidence type="ECO:0000256" key="1">
    <source>
        <dbReference type="SAM" id="Phobius"/>
    </source>
</evidence>
<feature type="transmembrane region" description="Helical" evidence="1">
    <location>
        <begin position="124"/>
        <end position="142"/>
    </location>
</feature>
<evidence type="ECO:0000313" key="3">
    <source>
        <dbReference type="Proteomes" id="UP001207654"/>
    </source>
</evidence>
<feature type="transmembrane region" description="Helical" evidence="1">
    <location>
        <begin position="237"/>
        <end position="254"/>
    </location>
</feature>
<feature type="transmembrane region" description="Helical" evidence="1">
    <location>
        <begin position="396"/>
        <end position="416"/>
    </location>
</feature>
<feature type="transmembrane region" description="Helical" evidence="1">
    <location>
        <begin position="201"/>
        <end position="225"/>
    </location>
</feature>
<keyword evidence="1" id="KW-0812">Transmembrane</keyword>
<dbReference type="Proteomes" id="UP001207654">
    <property type="component" value="Unassembled WGS sequence"/>
</dbReference>
<protein>
    <submittedName>
        <fullName evidence="2">DUF2637 domain-containing protein</fullName>
    </submittedName>
</protein>
<dbReference type="RefSeq" id="WP_267532752.1">
    <property type="nucleotide sequence ID" value="NZ_JAPNKA010000001.1"/>
</dbReference>
<dbReference type="EMBL" id="JAPNKA010000001">
    <property type="protein sequence ID" value="MCY1073757.1"/>
    <property type="molecule type" value="Genomic_DNA"/>
</dbReference>
<proteinExistence type="predicted"/>
<comment type="caution">
    <text evidence="2">The sequence shown here is derived from an EMBL/GenBank/DDBJ whole genome shotgun (WGS) entry which is preliminary data.</text>
</comment>
<keyword evidence="1" id="KW-0472">Membrane</keyword>
<feature type="transmembrane region" description="Helical" evidence="1">
    <location>
        <begin position="341"/>
        <end position="360"/>
    </location>
</feature>
<gene>
    <name evidence="2" type="ORF">OV287_04605</name>
</gene>
<feature type="transmembrane region" description="Helical" evidence="1">
    <location>
        <begin position="12"/>
        <end position="33"/>
    </location>
</feature>
<feature type="transmembrane region" description="Helical" evidence="1">
    <location>
        <begin position="149"/>
        <end position="167"/>
    </location>
</feature>
<keyword evidence="3" id="KW-1185">Reference proteome</keyword>
<feature type="transmembrane region" description="Helical" evidence="1">
    <location>
        <begin position="275"/>
        <end position="297"/>
    </location>
</feature>
<feature type="transmembrane region" description="Helical" evidence="1">
    <location>
        <begin position="366"/>
        <end position="384"/>
    </location>
</feature>
<evidence type="ECO:0000313" key="2">
    <source>
        <dbReference type="EMBL" id="MCY1073757.1"/>
    </source>
</evidence>
<feature type="transmembrane region" description="Helical" evidence="1">
    <location>
        <begin position="173"/>
        <end position="189"/>
    </location>
</feature>
<name>A0ABT3ZWH6_9BACT</name>
<organism evidence="2 3">
    <name type="scientific">Archangium lansingense</name>
    <dbReference type="NCBI Taxonomy" id="2995310"/>
    <lineage>
        <taxon>Bacteria</taxon>
        <taxon>Pseudomonadati</taxon>
        <taxon>Myxococcota</taxon>
        <taxon>Myxococcia</taxon>
        <taxon>Myxococcales</taxon>
        <taxon>Cystobacterineae</taxon>
        <taxon>Archangiaceae</taxon>
        <taxon>Archangium</taxon>
    </lineage>
</organism>
<reference evidence="2 3" key="1">
    <citation type="submission" date="2022-11" db="EMBL/GenBank/DDBJ databases">
        <title>Minimal conservation of predation-associated metabolite biosynthetic gene clusters underscores biosynthetic potential of Myxococcota including descriptions for ten novel species: Archangium lansinium sp. nov., Myxococcus landrumus sp. nov., Nannocystis bai.</title>
        <authorList>
            <person name="Ahearne A."/>
            <person name="Stevens C."/>
            <person name="Phillips K."/>
        </authorList>
    </citation>
    <scope>NUCLEOTIDE SEQUENCE [LARGE SCALE GENOMIC DNA]</scope>
    <source>
        <strain evidence="2 3">MIWBW</strain>
    </source>
</reference>
<accession>A0ABT3ZWH6</accession>
<sequence>MDNSQPPTSRWLVFPRVLWISLAAGLAFSLLALMSGFMPDDYVYVGVLEGHAPPAPLSTTTFDLYRLISGDPAQMQPLLDKGVMPWWTLPDLRIAFFRPLSSALMVVDHALFGTNPVGYHVHTILWYLGLVAVVGVLLWRILPGAVGAMALLLFAIDDAHIASVAWLTNRSTVVAMFFAVLAVVLHLQWRQRGRAWAMPLSALALAVGLSAAETALLVSFYLISYELLGAEGPLPERLKALVPTLLVLLVYGVVRSRLGYGSTGSDMHIDPLAQPLFWLPFALLWVPITLGGVLLNAPVDMSIDAQFEMPLLIAGIVGMVVVGLMLRAAWRGMSEQERRQLRWLLAAFAVSVVGTATTAPSIRVNLVPSLGGAIIIAVVVHHAWRRRERNWGGRALVAGAGLLVFLHVIIAPYGWWSTLQMFRGFQASNARIQKHFEEVVDTKTLPQQRLVLLNAPHVMMGVYASVEWWANGKPLPAAWWVLTFDHLEQRVTRTGPATLVLERKSGRFFSTISERIHRSSSHQFSAGDEVKVNGMHVKVLEADAGGPSKLSFTFDVPLEDPSLLLLQWRDRKVRRFEIPPLANPSPANVEAVP</sequence>